<evidence type="ECO:0000313" key="7">
    <source>
        <dbReference type="EMBL" id="KAK6150572.1"/>
    </source>
</evidence>
<dbReference type="SUPFAM" id="SSF103481">
    <property type="entry name" value="Multidrug resistance efflux transporter EmrE"/>
    <property type="match status" value="2"/>
</dbReference>
<keyword evidence="3 6" id="KW-1133">Transmembrane helix</keyword>
<dbReference type="InterPro" id="IPR037185">
    <property type="entry name" value="EmrE-like"/>
</dbReference>
<feature type="transmembrane region" description="Helical" evidence="6">
    <location>
        <begin position="119"/>
        <end position="137"/>
    </location>
</feature>
<evidence type="ECO:0000256" key="6">
    <source>
        <dbReference type="SAM" id="Phobius"/>
    </source>
</evidence>
<evidence type="ECO:0000256" key="2">
    <source>
        <dbReference type="ARBA" id="ARBA00022692"/>
    </source>
</evidence>
<sequence>MDQTTRYGAVHEIKPMLLMILCQVASGGVNIFYKLAVADGMTIKILVVYRLIFATIFIAPIALFFERPALASNLYAESLVLTSATFAAAMANLNPALTLILSLIFRLERLDMRRSTGKAKVLGTLLGIGGAMVLTIYKGCNIHLWSTHLNLLTHYKATKQYSPVQQNLFVGFLLALCSCISNAAWLVLQGIIGSAMAIAIAAWGTYVRGPLYVSCFSPLALIFVAVLGSLIIDEKLHLGSIIGSVLIIMGLYMVLWGKSKEMKMDESGSKTTGNGTLEMIADHRGDETSTSAEQV</sequence>
<evidence type="ECO:0000256" key="1">
    <source>
        <dbReference type="ARBA" id="ARBA00004141"/>
    </source>
</evidence>
<feature type="transmembrane region" description="Helical" evidence="6">
    <location>
        <begin position="168"/>
        <end position="199"/>
    </location>
</feature>
<accession>A0ABR0WSV3</accession>
<feature type="transmembrane region" description="Helical" evidence="6">
    <location>
        <begin position="16"/>
        <end position="33"/>
    </location>
</feature>
<evidence type="ECO:0000256" key="5">
    <source>
        <dbReference type="SAM" id="MobiDB-lite"/>
    </source>
</evidence>
<organism evidence="7 8">
    <name type="scientific">Rehmannia glutinosa</name>
    <name type="common">Chinese foxglove</name>
    <dbReference type="NCBI Taxonomy" id="99300"/>
    <lineage>
        <taxon>Eukaryota</taxon>
        <taxon>Viridiplantae</taxon>
        <taxon>Streptophyta</taxon>
        <taxon>Embryophyta</taxon>
        <taxon>Tracheophyta</taxon>
        <taxon>Spermatophyta</taxon>
        <taxon>Magnoliopsida</taxon>
        <taxon>eudicotyledons</taxon>
        <taxon>Gunneridae</taxon>
        <taxon>Pentapetalae</taxon>
        <taxon>asterids</taxon>
        <taxon>lamiids</taxon>
        <taxon>Lamiales</taxon>
        <taxon>Orobanchaceae</taxon>
        <taxon>Rehmannieae</taxon>
        <taxon>Rehmannia</taxon>
    </lineage>
</organism>
<evidence type="ECO:0000256" key="4">
    <source>
        <dbReference type="ARBA" id="ARBA00023136"/>
    </source>
</evidence>
<protein>
    <recommendedName>
        <fullName evidence="9">WAT1-related protein</fullName>
    </recommendedName>
</protein>
<proteinExistence type="predicted"/>
<feature type="transmembrane region" description="Helical" evidence="6">
    <location>
        <begin position="238"/>
        <end position="257"/>
    </location>
</feature>
<keyword evidence="2 6" id="KW-0812">Transmembrane</keyword>
<comment type="caution">
    <text evidence="7">The sequence shown here is derived from an EMBL/GenBank/DDBJ whole genome shotgun (WGS) entry which is preliminary data.</text>
</comment>
<dbReference type="EMBL" id="JABTTQ020000008">
    <property type="protein sequence ID" value="KAK6150572.1"/>
    <property type="molecule type" value="Genomic_DNA"/>
</dbReference>
<reference evidence="7 8" key="1">
    <citation type="journal article" date="2021" name="Comput. Struct. Biotechnol. J.">
        <title>De novo genome assembly of the potent medicinal plant Rehmannia glutinosa using nanopore technology.</title>
        <authorList>
            <person name="Ma L."/>
            <person name="Dong C."/>
            <person name="Song C."/>
            <person name="Wang X."/>
            <person name="Zheng X."/>
            <person name="Niu Y."/>
            <person name="Chen S."/>
            <person name="Feng W."/>
        </authorList>
    </citation>
    <scope>NUCLEOTIDE SEQUENCE [LARGE SCALE GENOMIC DNA]</scope>
    <source>
        <strain evidence="7">DH-2019</strain>
    </source>
</reference>
<evidence type="ECO:0000256" key="3">
    <source>
        <dbReference type="ARBA" id="ARBA00022989"/>
    </source>
</evidence>
<keyword evidence="8" id="KW-1185">Reference proteome</keyword>
<dbReference type="InterPro" id="IPR030184">
    <property type="entry name" value="WAT1-related"/>
</dbReference>
<comment type="subcellular location">
    <subcellularLocation>
        <location evidence="1">Membrane</location>
        <topology evidence="1">Multi-pass membrane protein</topology>
    </subcellularLocation>
</comment>
<feature type="transmembrane region" description="Helical" evidence="6">
    <location>
        <begin position="45"/>
        <end position="65"/>
    </location>
</feature>
<feature type="transmembrane region" description="Helical" evidence="6">
    <location>
        <begin position="211"/>
        <end position="232"/>
    </location>
</feature>
<evidence type="ECO:0008006" key="9">
    <source>
        <dbReference type="Google" id="ProtNLM"/>
    </source>
</evidence>
<feature type="transmembrane region" description="Helical" evidence="6">
    <location>
        <begin position="85"/>
        <end position="107"/>
    </location>
</feature>
<dbReference type="PANTHER" id="PTHR31218">
    <property type="entry name" value="WAT1-RELATED PROTEIN"/>
    <property type="match status" value="1"/>
</dbReference>
<feature type="region of interest" description="Disordered" evidence="5">
    <location>
        <begin position="266"/>
        <end position="295"/>
    </location>
</feature>
<name>A0ABR0WSV3_REHGL</name>
<keyword evidence="4 6" id="KW-0472">Membrane</keyword>
<evidence type="ECO:0000313" key="8">
    <source>
        <dbReference type="Proteomes" id="UP001318860"/>
    </source>
</evidence>
<dbReference type="Proteomes" id="UP001318860">
    <property type="component" value="Unassembled WGS sequence"/>
</dbReference>
<gene>
    <name evidence="7" type="ORF">DH2020_015504</name>
</gene>